<keyword evidence="1" id="KW-0732">Signal</keyword>
<protein>
    <submittedName>
        <fullName evidence="2">Putative secreted protein</fullName>
    </submittedName>
</protein>
<dbReference type="AlphaFoldDB" id="A0A6B0UVA8"/>
<sequence>MRSHLLGFLLGCLGELELDRVLPDVYAWNLYLCNHCITRKVKDFCSRVPYSLRLACCVSYSSALRVVKTSQVVLGACWRRLLRPFSRVASLKVFALGWTSRRLLCEPGSAPTSSAGAVRLQALASSASAGSTPSDRVAYRVSAAPEDFVWW</sequence>
<evidence type="ECO:0000313" key="2">
    <source>
        <dbReference type="EMBL" id="MXU93750.1"/>
    </source>
</evidence>
<reference evidence="2" key="1">
    <citation type="submission" date="2019-12" db="EMBL/GenBank/DDBJ databases">
        <title>An insight into the sialome of adult female Ixodes ricinus ticks feeding for 6 days.</title>
        <authorList>
            <person name="Perner J."/>
            <person name="Ribeiro J.M.C."/>
        </authorList>
    </citation>
    <scope>NUCLEOTIDE SEQUENCE</scope>
    <source>
        <strain evidence="2">Semi-engorged</strain>
        <tissue evidence="2">Salivary glands</tissue>
    </source>
</reference>
<feature type="signal peptide" evidence="1">
    <location>
        <begin position="1"/>
        <end position="18"/>
    </location>
</feature>
<dbReference type="EMBL" id="GIFC01011667">
    <property type="protein sequence ID" value="MXU93750.1"/>
    <property type="molecule type" value="Transcribed_RNA"/>
</dbReference>
<evidence type="ECO:0000256" key="1">
    <source>
        <dbReference type="SAM" id="SignalP"/>
    </source>
</evidence>
<accession>A0A6B0UVA8</accession>
<name>A0A6B0UVA8_IXORI</name>
<feature type="chain" id="PRO_5025424913" evidence="1">
    <location>
        <begin position="19"/>
        <end position="151"/>
    </location>
</feature>
<proteinExistence type="predicted"/>
<organism evidence="2">
    <name type="scientific">Ixodes ricinus</name>
    <name type="common">Common tick</name>
    <name type="synonym">Acarus ricinus</name>
    <dbReference type="NCBI Taxonomy" id="34613"/>
    <lineage>
        <taxon>Eukaryota</taxon>
        <taxon>Metazoa</taxon>
        <taxon>Ecdysozoa</taxon>
        <taxon>Arthropoda</taxon>
        <taxon>Chelicerata</taxon>
        <taxon>Arachnida</taxon>
        <taxon>Acari</taxon>
        <taxon>Parasitiformes</taxon>
        <taxon>Ixodida</taxon>
        <taxon>Ixodoidea</taxon>
        <taxon>Ixodidae</taxon>
        <taxon>Ixodinae</taxon>
        <taxon>Ixodes</taxon>
    </lineage>
</organism>